<dbReference type="PANTHER" id="PTHR30041:SF4">
    <property type="entry name" value="ARSENATE REDUCTASE"/>
    <property type="match status" value="1"/>
</dbReference>
<dbReference type="GO" id="GO:0008794">
    <property type="term" value="F:arsenate reductase (glutaredoxin) activity"/>
    <property type="evidence" value="ECO:0007669"/>
    <property type="project" value="UniProtKB-EC"/>
</dbReference>
<evidence type="ECO:0000313" key="5">
    <source>
        <dbReference type="Proteomes" id="UP001403385"/>
    </source>
</evidence>
<dbReference type="SUPFAM" id="SSF52833">
    <property type="entry name" value="Thioredoxin-like"/>
    <property type="match status" value="1"/>
</dbReference>
<evidence type="ECO:0000256" key="3">
    <source>
        <dbReference type="PROSITE-ProRule" id="PRU01282"/>
    </source>
</evidence>
<sequence length="112" mass="13106">MKIYHNPRCSKSRQALNILQEKGIELEVVEYLKTPPTKEELTQVLKKLNLSPQEIIRKGEAEFKEHYKGKEFTDEEWIEILVNTPRLIERPIVITEQKAVVARPPEKVSELL</sequence>
<keyword evidence="5" id="KW-1185">Reference proteome</keyword>
<dbReference type="CDD" id="cd03034">
    <property type="entry name" value="ArsC_ArsC"/>
    <property type="match status" value="1"/>
</dbReference>
<evidence type="ECO:0000256" key="1">
    <source>
        <dbReference type="ARBA" id="ARBA00007198"/>
    </source>
</evidence>
<dbReference type="Proteomes" id="UP001403385">
    <property type="component" value="Unassembled WGS sequence"/>
</dbReference>
<comment type="caution">
    <text evidence="4">The sequence shown here is derived from an EMBL/GenBank/DDBJ whole genome shotgun (WGS) entry which is preliminary data.</text>
</comment>
<name>A0AAW9S3U6_9BACT</name>
<organism evidence="4 5">
    <name type="scientific">Rapidithrix thailandica</name>
    <dbReference type="NCBI Taxonomy" id="413964"/>
    <lineage>
        <taxon>Bacteria</taxon>
        <taxon>Pseudomonadati</taxon>
        <taxon>Bacteroidota</taxon>
        <taxon>Cytophagia</taxon>
        <taxon>Cytophagales</taxon>
        <taxon>Flammeovirgaceae</taxon>
        <taxon>Rapidithrix</taxon>
    </lineage>
</organism>
<gene>
    <name evidence="4" type="primary">arsC</name>
    <name evidence="4" type="ORF">AAG747_23050</name>
</gene>
<dbReference type="InterPro" id="IPR006660">
    <property type="entry name" value="Arsenate_reductase-like"/>
</dbReference>
<evidence type="ECO:0000313" key="4">
    <source>
        <dbReference type="EMBL" id="MEN7550817.1"/>
    </source>
</evidence>
<evidence type="ECO:0000256" key="2">
    <source>
        <dbReference type="ARBA" id="ARBA00023002"/>
    </source>
</evidence>
<protein>
    <submittedName>
        <fullName evidence="4">Arsenate reductase (Glutaredoxin)</fullName>
        <ecNumber evidence="4">1.20.4.1</ecNumber>
    </submittedName>
</protein>
<proteinExistence type="inferred from homology"/>
<dbReference type="InterPro" id="IPR036249">
    <property type="entry name" value="Thioredoxin-like_sf"/>
</dbReference>
<accession>A0AAW9S3U6</accession>
<dbReference type="PROSITE" id="PS51353">
    <property type="entry name" value="ARSC"/>
    <property type="match status" value="1"/>
</dbReference>
<comment type="similarity">
    <text evidence="1 3">Belongs to the ArsC family.</text>
</comment>
<reference evidence="4 5" key="1">
    <citation type="submission" date="2024-04" db="EMBL/GenBank/DDBJ databases">
        <title>Novel genus in family Flammeovirgaceae.</title>
        <authorList>
            <person name="Nguyen T.H."/>
            <person name="Vuong T.Q."/>
            <person name="Le H."/>
            <person name="Kim S.-G."/>
        </authorList>
    </citation>
    <scope>NUCLEOTIDE SEQUENCE [LARGE SCALE GENOMIC DNA]</scope>
    <source>
        <strain evidence="4 5">JCM 23209</strain>
    </source>
</reference>
<dbReference type="Pfam" id="PF03960">
    <property type="entry name" value="ArsC"/>
    <property type="match status" value="1"/>
</dbReference>
<dbReference type="InterPro" id="IPR006659">
    <property type="entry name" value="Arsenate_reductase"/>
</dbReference>
<dbReference type="EMBL" id="JBDKWZ010000017">
    <property type="protein sequence ID" value="MEN7550817.1"/>
    <property type="molecule type" value="Genomic_DNA"/>
</dbReference>
<dbReference type="RefSeq" id="WP_346823599.1">
    <property type="nucleotide sequence ID" value="NZ_JBDKWZ010000017.1"/>
</dbReference>
<dbReference type="PANTHER" id="PTHR30041">
    <property type="entry name" value="ARSENATE REDUCTASE"/>
    <property type="match status" value="1"/>
</dbReference>
<dbReference type="Gene3D" id="3.40.30.10">
    <property type="entry name" value="Glutaredoxin"/>
    <property type="match status" value="1"/>
</dbReference>
<keyword evidence="2 4" id="KW-0560">Oxidoreductase</keyword>
<dbReference type="EC" id="1.20.4.1" evidence="4"/>
<dbReference type="AlphaFoldDB" id="A0AAW9S3U6"/>
<dbReference type="NCBIfam" id="TIGR00014">
    <property type="entry name" value="arsC"/>
    <property type="match status" value="1"/>
</dbReference>